<dbReference type="PROSITE" id="PS50011">
    <property type="entry name" value="PROTEIN_KINASE_DOM"/>
    <property type="match status" value="1"/>
</dbReference>
<feature type="domain" description="PASTA" evidence="9">
    <location>
        <begin position="580"/>
        <end position="648"/>
    </location>
</feature>
<evidence type="ECO:0000259" key="9">
    <source>
        <dbReference type="PROSITE" id="PS51178"/>
    </source>
</evidence>
<feature type="domain" description="PASTA" evidence="9">
    <location>
        <begin position="510"/>
        <end position="579"/>
    </location>
</feature>
<organism evidence="10">
    <name type="scientific">freshwater metagenome</name>
    <dbReference type="NCBI Taxonomy" id="449393"/>
    <lineage>
        <taxon>unclassified sequences</taxon>
        <taxon>metagenomes</taxon>
        <taxon>ecological metagenomes</taxon>
    </lineage>
</organism>
<dbReference type="InterPro" id="IPR005543">
    <property type="entry name" value="PASTA_dom"/>
</dbReference>
<dbReference type="FunFam" id="3.30.200.20:FF:000035">
    <property type="entry name" value="Serine/threonine protein kinase Stk1"/>
    <property type="match status" value="1"/>
</dbReference>
<dbReference type="FunFam" id="1.10.510.10:FF:000021">
    <property type="entry name" value="Serine/threonine protein kinase"/>
    <property type="match status" value="1"/>
</dbReference>
<dbReference type="GO" id="GO:0005524">
    <property type="term" value="F:ATP binding"/>
    <property type="evidence" value="ECO:0007669"/>
    <property type="project" value="UniProtKB-KW"/>
</dbReference>
<evidence type="ECO:0000256" key="4">
    <source>
        <dbReference type="ARBA" id="ARBA00022777"/>
    </source>
</evidence>
<feature type="domain" description="Protein kinase" evidence="8">
    <location>
        <begin position="13"/>
        <end position="276"/>
    </location>
</feature>
<feature type="region of interest" description="Disordered" evidence="6">
    <location>
        <begin position="313"/>
        <end position="332"/>
    </location>
</feature>
<sequence length="654" mass="68181">MSNQNPTIINDRYELGARIGRGGMADVFLARDLLLDREVALKVLFPEHAIDPNFVERFRREAQAVAGLNHPNIVAVYDWGQTGNTYFMAMEYVKGRTLAAVLRQQTRFSARNAAMVAGHIAGALAYAHRNNVVHRDIKPANILMGDNGDVKVADFGIARALDAGHDAGLTQDGAVMGTATYFSPEQAKGEGLDLRSDLYSLGVVLYELLTGRAPFIGESALATAYKQVNEMPPSIRSLVADCPVPLEAIVAKCMTKNAEMRYASADQLRDDLRRFVSGEPTLAMDEVRARQGKPPLAASDLDQATTMMAPVSQEAGDTASMPITPQTTVMPPTMAPVETLPEYEDDAPSKRSYIIGAVVAGLVIIGGIIFLITSLGGSSALTIPNVSGQSCDVAKATLESAKFVVAISPAETVCDATQLVQSQSPAGGDTAKEGETVTLVFPAATVEVPPVVGLSEEAARASIEGAGFVFAKGPDVIDKTYALGTVAMQTPAGRTQLAKGEIITVNISGGNGQLAVPTVVVGQTAEAARTFLQADPYKFVVTLAEEASATVPKGIVVRADPVVGQLLDSGAAITLYISSGPQPVAMPAVKGLSEAEALAKLTAVGLGASIDYADLATGNVNIGKVISQGTAVGTMVTPGTKIVLTVGRDAATAG</sequence>
<keyword evidence="1" id="KW-0723">Serine/threonine-protein kinase</keyword>
<keyword evidence="7" id="KW-1133">Transmembrane helix</keyword>
<protein>
    <submittedName>
        <fullName evidence="10">Unannotated protein</fullName>
    </submittedName>
</protein>
<dbReference type="Pfam" id="PF00069">
    <property type="entry name" value="Pkinase"/>
    <property type="match status" value="1"/>
</dbReference>
<evidence type="ECO:0000256" key="5">
    <source>
        <dbReference type="ARBA" id="ARBA00022840"/>
    </source>
</evidence>
<proteinExistence type="predicted"/>
<name>A0A6J6LPC4_9ZZZZ</name>
<gene>
    <name evidence="10" type="ORF">UFOPK2214_01321</name>
</gene>
<dbReference type="SUPFAM" id="SSF56112">
    <property type="entry name" value="Protein kinase-like (PK-like)"/>
    <property type="match status" value="1"/>
</dbReference>
<reference evidence="10" key="1">
    <citation type="submission" date="2020-05" db="EMBL/GenBank/DDBJ databases">
        <authorList>
            <person name="Chiriac C."/>
            <person name="Salcher M."/>
            <person name="Ghai R."/>
            <person name="Kavagutti S V."/>
        </authorList>
    </citation>
    <scope>NUCLEOTIDE SEQUENCE</scope>
</reference>
<dbReference type="EMBL" id="CAEZWJ010000058">
    <property type="protein sequence ID" value="CAB4662315.1"/>
    <property type="molecule type" value="Genomic_DNA"/>
</dbReference>
<dbReference type="CDD" id="cd14014">
    <property type="entry name" value="STKc_PknB_like"/>
    <property type="match status" value="1"/>
</dbReference>
<dbReference type="InterPro" id="IPR000719">
    <property type="entry name" value="Prot_kinase_dom"/>
</dbReference>
<dbReference type="NCBIfam" id="NF033483">
    <property type="entry name" value="PknB_PASTA_kin"/>
    <property type="match status" value="1"/>
</dbReference>
<evidence type="ECO:0000256" key="2">
    <source>
        <dbReference type="ARBA" id="ARBA00022679"/>
    </source>
</evidence>
<evidence type="ECO:0000256" key="3">
    <source>
        <dbReference type="ARBA" id="ARBA00022741"/>
    </source>
</evidence>
<accession>A0A6J6LPC4</accession>
<evidence type="ECO:0000313" key="10">
    <source>
        <dbReference type="EMBL" id="CAB4662315.1"/>
    </source>
</evidence>
<keyword evidence="5" id="KW-0067">ATP-binding</keyword>
<keyword evidence="4" id="KW-0418">Kinase</keyword>
<feature type="compositionally biased region" description="Polar residues" evidence="6">
    <location>
        <begin position="321"/>
        <end position="330"/>
    </location>
</feature>
<dbReference type="PROSITE" id="PS00107">
    <property type="entry name" value="PROTEIN_KINASE_ATP"/>
    <property type="match status" value="1"/>
</dbReference>
<dbReference type="PROSITE" id="PS51178">
    <property type="entry name" value="PASTA"/>
    <property type="match status" value="4"/>
</dbReference>
<evidence type="ECO:0000256" key="1">
    <source>
        <dbReference type="ARBA" id="ARBA00022527"/>
    </source>
</evidence>
<dbReference type="SMART" id="SM00740">
    <property type="entry name" value="PASTA"/>
    <property type="match status" value="4"/>
</dbReference>
<keyword evidence="7" id="KW-0812">Transmembrane</keyword>
<feature type="domain" description="PASTA" evidence="9">
    <location>
        <begin position="444"/>
        <end position="509"/>
    </location>
</feature>
<evidence type="ECO:0000256" key="7">
    <source>
        <dbReference type="SAM" id="Phobius"/>
    </source>
</evidence>
<dbReference type="Pfam" id="PF03793">
    <property type="entry name" value="PASTA"/>
    <property type="match status" value="4"/>
</dbReference>
<keyword evidence="3" id="KW-0547">Nucleotide-binding</keyword>
<evidence type="ECO:0000259" key="8">
    <source>
        <dbReference type="PROSITE" id="PS50011"/>
    </source>
</evidence>
<feature type="transmembrane region" description="Helical" evidence="7">
    <location>
        <begin position="353"/>
        <end position="372"/>
    </location>
</feature>
<keyword evidence="7" id="KW-0472">Membrane</keyword>
<dbReference type="PROSITE" id="PS00108">
    <property type="entry name" value="PROTEIN_KINASE_ST"/>
    <property type="match status" value="1"/>
</dbReference>
<dbReference type="CDD" id="cd06577">
    <property type="entry name" value="PASTA_pknB"/>
    <property type="match status" value="4"/>
</dbReference>
<dbReference type="PANTHER" id="PTHR43289">
    <property type="entry name" value="MITOGEN-ACTIVATED PROTEIN KINASE KINASE KINASE 20-RELATED"/>
    <property type="match status" value="1"/>
</dbReference>
<dbReference type="PANTHER" id="PTHR43289:SF34">
    <property type="entry name" value="SERINE_THREONINE-PROTEIN KINASE YBDM-RELATED"/>
    <property type="match status" value="1"/>
</dbReference>
<evidence type="ECO:0000256" key="6">
    <source>
        <dbReference type="SAM" id="MobiDB-lite"/>
    </source>
</evidence>
<dbReference type="InterPro" id="IPR008271">
    <property type="entry name" value="Ser/Thr_kinase_AS"/>
</dbReference>
<dbReference type="Gene3D" id="1.10.510.10">
    <property type="entry name" value="Transferase(Phosphotransferase) domain 1"/>
    <property type="match status" value="1"/>
</dbReference>
<keyword evidence="2" id="KW-0808">Transferase</keyword>
<dbReference type="InterPro" id="IPR011009">
    <property type="entry name" value="Kinase-like_dom_sf"/>
</dbReference>
<dbReference type="InterPro" id="IPR017441">
    <property type="entry name" value="Protein_kinase_ATP_BS"/>
</dbReference>
<feature type="domain" description="PASTA" evidence="9">
    <location>
        <begin position="377"/>
        <end position="443"/>
    </location>
</feature>
<dbReference type="Gene3D" id="3.30.10.20">
    <property type="match status" value="4"/>
</dbReference>
<dbReference type="AlphaFoldDB" id="A0A6J6LPC4"/>
<dbReference type="Gene3D" id="3.30.200.20">
    <property type="entry name" value="Phosphorylase Kinase, domain 1"/>
    <property type="match status" value="1"/>
</dbReference>
<dbReference type="GO" id="GO:0004674">
    <property type="term" value="F:protein serine/threonine kinase activity"/>
    <property type="evidence" value="ECO:0007669"/>
    <property type="project" value="UniProtKB-KW"/>
</dbReference>
<dbReference type="SMART" id="SM00220">
    <property type="entry name" value="S_TKc"/>
    <property type="match status" value="1"/>
</dbReference>